<reference evidence="4 5" key="1">
    <citation type="journal article" date="2014" name="Genome Announc.">
        <title>Complete Genome Sequence of Amino Acid-Utilizing Eubacterium acidaminophilum al-2 (DSM 3953).</title>
        <authorList>
            <person name="Poehlein A."/>
            <person name="Andreesen J.R."/>
            <person name="Daniel R."/>
        </authorList>
    </citation>
    <scope>NUCLEOTIDE SEQUENCE [LARGE SCALE GENOMIC DNA]</scope>
    <source>
        <strain evidence="4 5">DSM 3953</strain>
    </source>
</reference>
<dbReference type="Pfam" id="PF12850">
    <property type="entry name" value="Metallophos_2"/>
    <property type="match status" value="1"/>
</dbReference>
<comment type="cofactor">
    <cofactor evidence="2">
        <name>a divalent metal cation</name>
        <dbReference type="ChEBI" id="CHEBI:60240"/>
    </cofactor>
</comment>
<dbReference type="GO" id="GO:0016787">
    <property type="term" value="F:hydrolase activity"/>
    <property type="evidence" value="ECO:0007669"/>
    <property type="project" value="UniProtKB-UniRule"/>
</dbReference>
<dbReference type="Proteomes" id="UP000019591">
    <property type="component" value="Chromosome"/>
</dbReference>
<proteinExistence type="inferred from homology"/>
<name>W8T7P7_PEPAC</name>
<dbReference type="CDD" id="cd00841">
    <property type="entry name" value="MPP_YfcE"/>
    <property type="match status" value="1"/>
</dbReference>
<dbReference type="RefSeq" id="WP_025435899.1">
    <property type="nucleotide sequence ID" value="NZ_CP007452.1"/>
</dbReference>
<dbReference type="PANTHER" id="PTHR11124">
    <property type="entry name" value="VACUOLAR SORTING PROTEIN VPS29"/>
    <property type="match status" value="1"/>
</dbReference>
<evidence type="ECO:0000313" key="5">
    <source>
        <dbReference type="Proteomes" id="UP000019591"/>
    </source>
</evidence>
<dbReference type="STRING" id="1286171.EAL2_c16300"/>
<evidence type="ECO:0000313" key="4">
    <source>
        <dbReference type="EMBL" id="AHM56925.1"/>
    </source>
</evidence>
<dbReference type="EC" id="3.1.4.-" evidence="2"/>
<comment type="similarity">
    <text evidence="1 2">Belongs to the metallophosphoesterase superfamily. YfcE family.</text>
</comment>
<dbReference type="EMBL" id="CP007452">
    <property type="protein sequence ID" value="AHM56925.1"/>
    <property type="molecule type" value="Genomic_DNA"/>
</dbReference>
<evidence type="ECO:0000259" key="3">
    <source>
        <dbReference type="Pfam" id="PF12850"/>
    </source>
</evidence>
<dbReference type="OrthoDB" id="9800565at2"/>
<dbReference type="HOGENOM" id="CLU_063749_2_0_9"/>
<dbReference type="InterPro" id="IPR029052">
    <property type="entry name" value="Metallo-depent_PP-like"/>
</dbReference>
<dbReference type="InterPro" id="IPR024654">
    <property type="entry name" value="Calcineurin-like_PHP_lpxH"/>
</dbReference>
<dbReference type="NCBIfam" id="TIGR00040">
    <property type="entry name" value="yfcE"/>
    <property type="match status" value="1"/>
</dbReference>
<sequence length="156" mass="17142">MKIGVIGDTHGSESWIEKASRMLEGCDMILHTGDNFRDSIIIHRMSGVDVVAVKGNCDHDDVEEEIVFEAGGKRIMLCHGHAYGVKFGMRSLKTRAMVEKADIVVFGHTHVALCETEDGTLFFNPGSAARPRMGDMHTIGFLEIQNEAINAIITVI</sequence>
<dbReference type="InterPro" id="IPR000979">
    <property type="entry name" value="Phosphodiesterase_MJ0936/Vps29"/>
</dbReference>
<dbReference type="GO" id="GO:0046872">
    <property type="term" value="F:metal ion binding"/>
    <property type="evidence" value="ECO:0007669"/>
    <property type="project" value="UniProtKB-KW"/>
</dbReference>
<gene>
    <name evidence="4" type="ORF">EAL2_c16300</name>
</gene>
<keyword evidence="2" id="KW-0479">Metal-binding</keyword>
<keyword evidence="5" id="KW-1185">Reference proteome</keyword>
<dbReference type="PATRIC" id="fig|1286171.3.peg.1581"/>
<dbReference type="InterPro" id="IPR041802">
    <property type="entry name" value="MPP_YfcE"/>
</dbReference>
<evidence type="ECO:0000256" key="1">
    <source>
        <dbReference type="ARBA" id="ARBA00008950"/>
    </source>
</evidence>
<organism evidence="4 5">
    <name type="scientific">Peptoclostridium acidaminophilum DSM 3953</name>
    <dbReference type="NCBI Taxonomy" id="1286171"/>
    <lineage>
        <taxon>Bacteria</taxon>
        <taxon>Bacillati</taxon>
        <taxon>Bacillota</taxon>
        <taxon>Clostridia</taxon>
        <taxon>Peptostreptococcales</taxon>
        <taxon>Peptoclostridiaceae</taxon>
        <taxon>Peptoclostridium</taxon>
    </lineage>
</organism>
<evidence type="ECO:0000256" key="2">
    <source>
        <dbReference type="RuleBase" id="RU362039"/>
    </source>
</evidence>
<dbReference type="SUPFAM" id="SSF56300">
    <property type="entry name" value="Metallo-dependent phosphatases"/>
    <property type="match status" value="1"/>
</dbReference>
<dbReference type="AlphaFoldDB" id="W8T7P7"/>
<dbReference type="Gene3D" id="3.60.21.10">
    <property type="match status" value="1"/>
</dbReference>
<accession>W8T7P7</accession>
<feature type="domain" description="Calcineurin-like phosphoesterase" evidence="3">
    <location>
        <begin position="1"/>
        <end position="146"/>
    </location>
</feature>
<dbReference type="KEGG" id="eac:EAL2_c16300"/>
<dbReference type="eggNOG" id="COG0622">
    <property type="taxonomic scope" value="Bacteria"/>
</dbReference>
<protein>
    <recommendedName>
        <fullName evidence="2">Phosphoesterase</fullName>
        <ecNumber evidence="2">3.1.4.-</ecNumber>
    </recommendedName>
</protein>